<dbReference type="RefSeq" id="WP_306846257.1">
    <property type="nucleotide sequence ID" value="NZ_JAUSRL010000009.1"/>
</dbReference>
<keyword evidence="2" id="KW-1185">Reference proteome</keyword>
<comment type="caution">
    <text evidence="1">The sequence shown here is derived from an EMBL/GenBank/DDBJ whole genome shotgun (WGS) entry which is preliminary data.</text>
</comment>
<evidence type="ECO:0000313" key="2">
    <source>
        <dbReference type="Proteomes" id="UP001235513"/>
    </source>
</evidence>
<proteinExistence type="predicted"/>
<dbReference type="Proteomes" id="UP001235513">
    <property type="component" value="Unassembled WGS sequence"/>
</dbReference>
<gene>
    <name evidence="1" type="ORF">J2T04_003938</name>
</gene>
<reference evidence="1 2" key="1">
    <citation type="submission" date="2023-07" db="EMBL/GenBank/DDBJ databases">
        <title>Sorghum-associated microbial communities from plants grown in Nebraska, USA.</title>
        <authorList>
            <person name="Schachtman D."/>
        </authorList>
    </citation>
    <scope>NUCLEOTIDE SEQUENCE [LARGE SCALE GENOMIC DNA]</scope>
    <source>
        <strain evidence="1 2">CC351</strain>
    </source>
</reference>
<sequence>MKKLILAFVLALTYSCGDKYEGEIVYKTTIPPNMIGSISKTNVDINAYSDRQAKIQFVTSATIYNNVSSDIITEFISGSLMKNGKSISYELEQTTIDSINNSIKKLTSYRNGYFNPYVQKNSSN</sequence>
<protein>
    <submittedName>
        <fullName evidence="1">Uncharacterized protein</fullName>
    </submittedName>
</protein>
<organism evidence="1 2">
    <name type="scientific">Chryseobacterium lathyri</name>
    <dbReference type="NCBI Taxonomy" id="395933"/>
    <lineage>
        <taxon>Bacteria</taxon>
        <taxon>Pseudomonadati</taxon>
        <taxon>Bacteroidota</taxon>
        <taxon>Flavobacteriia</taxon>
        <taxon>Flavobacteriales</taxon>
        <taxon>Weeksellaceae</taxon>
        <taxon>Chryseobacterium group</taxon>
        <taxon>Chryseobacterium</taxon>
    </lineage>
</organism>
<name>A0ABT9SU81_9FLAO</name>
<accession>A0ABT9SU81</accession>
<dbReference type="EMBL" id="JAUSRL010000009">
    <property type="protein sequence ID" value="MDP9962010.1"/>
    <property type="molecule type" value="Genomic_DNA"/>
</dbReference>
<evidence type="ECO:0000313" key="1">
    <source>
        <dbReference type="EMBL" id="MDP9962010.1"/>
    </source>
</evidence>
<dbReference type="PROSITE" id="PS51257">
    <property type="entry name" value="PROKAR_LIPOPROTEIN"/>
    <property type="match status" value="1"/>
</dbReference>